<protein>
    <submittedName>
        <fullName evidence="2">Uncharacterized protein</fullName>
    </submittedName>
</protein>
<feature type="transmembrane region" description="Helical" evidence="1">
    <location>
        <begin position="247"/>
        <end position="268"/>
    </location>
</feature>
<dbReference type="OrthoDB" id="1928631at2759"/>
<gene>
    <name evidence="2" type="ORF">KP509_03G045600</name>
</gene>
<name>A0A8T2V3M1_CERRI</name>
<comment type="caution">
    <text evidence="2">The sequence shown here is derived from an EMBL/GenBank/DDBJ whole genome shotgun (WGS) entry which is preliminary data.</text>
</comment>
<feature type="transmembrane region" description="Helical" evidence="1">
    <location>
        <begin position="340"/>
        <end position="362"/>
    </location>
</feature>
<dbReference type="Proteomes" id="UP000825935">
    <property type="component" value="Chromosome 3"/>
</dbReference>
<evidence type="ECO:0000313" key="3">
    <source>
        <dbReference type="Proteomes" id="UP000825935"/>
    </source>
</evidence>
<accession>A0A8T2V3M1</accession>
<dbReference type="AlphaFoldDB" id="A0A8T2V3M1"/>
<evidence type="ECO:0000313" key="2">
    <source>
        <dbReference type="EMBL" id="KAH7441608.1"/>
    </source>
</evidence>
<organism evidence="2 3">
    <name type="scientific">Ceratopteris richardii</name>
    <name type="common">Triangle waterfern</name>
    <dbReference type="NCBI Taxonomy" id="49495"/>
    <lineage>
        <taxon>Eukaryota</taxon>
        <taxon>Viridiplantae</taxon>
        <taxon>Streptophyta</taxon>
        <taxon>Embryophyta</taxon>
        <taxon>Tracheophyta</taxon>
        <taxon>Polypodiopsida</taxon>
        <taxon>Polypodiidae</taxon>
        <taxon>Polypodiales</taxon>
        <taxon>Pteridineae</taxon>
        <taxon>Pteridaceae</taxon>
        <taxon>Parkerioideae</taxon>
        <taxon>Ceratopteris</taxon>
    </lineage>
</organism>
<keyword evidence="1" id="KW-0812">Transmembrane</keyword>
<keyword evidence="1" id="KW-1133">Transmembrane helix</keyword>
<dbReference type="EMBL" id="CM035408">
    <property type="protein sequence ID" value="KAH7441608.1"/>
    <property type="molecule type" value="Genomic_DNA"/>
</dbReference>
<feature type="transmembrane region" description="Helical" evidence="1">
    <location>
        <begin position="7"/>
        <end position="27"/>
    </location>
</feature>
<feature type="transmembrane region" description="Helical" evidence="1">
    <location>
        <begin position="313"/>
        <end position="334"/>
    </location>
</feature>
<keyword evidence="3" id="KW-1185">Reference proteome</keyword>
<sequence>MPCPDKCLGHWLCVFILFLTAFLAYFFKKDYPEILHSRYIPAVMTVRSIEVVSRYCCDPDCACDEVGGLNLPSCKSLDALAESLSPMACYKNSSQCPPSGAAAGCNNGKNYYACGSYGCEYSSCSGQQIQQQLCQLECDICYFVPYTLEFLDRHKRSWNFTSNPFLGFNIESANAFKAAHPVNSTIVAYYKPSNPRIVLFTIDFRARNWGILVIFGFPLFVAAAVLTQYALASILKEFSPALVQIDLHLNIALWIGIIWPFIILLPILKIGYVKPDGKKALKVLIPLLTAFGWLPLIFYRLQQLEWSKIGSTMLAFIFFFVPLGVILPCMLVLVNSSTTSMSIGIFVGALLFALLVFLTASWRQILTFRIYF</sequence>
<evidence type="ECO:0000256" key="1">
    <source>
        <dbReference type="SAM" id="Phobius"/>
    </source>
</evidence>
<proteinExistence type="predicted"/>
<feature type="transmembrane region" description="Helical" evidence="1">
    <location>
        <begin position="280"/>
        <end position="301"/>
    </location>
</feature>
<feature type="transmembrane region" description="Helical" evidence="1">
    <location>
        <begin position="209"/>
        <end position="235"/>
    </location>
</feature>
<keyword evidence="1" id="KW-0472">Membrane</keyword>
<reference evidence="2" key="1">
    <citation type="submission" date="2021-08" db="EMBL/GenBank/DDBJ databases">
        <title>WGS assembly of Ceratopteris richardii.</title>
        <authorList>
            <person name="Marchant D.B."/>
            <person name="Chen G."/>
            <person name="Jenkins J."/>
            <person name="Shu S."/>
            <person name="Leebens-Mack J."/>
            <person name="Grimwood J."/>
            <person name="Schmutz J."/>
            <person name="Soltis P."/>
            <person name="Soltis D."/>
            <person name="Chen Z.-H."/>
        </authorList>
    </citation>
    <scope>NUCLEOTIDE SEQUENCE</scope>
    <source>
        <strain evidence="2">Whitten #5841</strain>
        <tissue evidence="2">Leaf</tissue>
    </source>
</reference>